<feature type="compositionally biased region" description="Basic and acidic residues" evidence="3">
    <location>
        <begin position="727"/>
        <end position="742"/>
    </location>
</feature>
<feature type="region of interest" description="Disordered" evidence="3">
    <location>
        <begin position="717"/>
        <end position="772"/>
    </location>
</feature>
<keyword evidence="6" id="KW-1185">Reference proteome</keyword>
<dbReference type="EMBL" id="OX465077">
    <property type="protein sequence ID" value="CAI9266421.1"/>
    <property type="molecule type" value="Genomic_DNA"/>
</dbReference>
<feature type="compositionally biased region" description="Basic and acidic residues" evidence="3">
    <location>
        <begin position="506"/>
        <end position="516"/>
    </location>
</feature>
<feature type="compositionally biased region" description="Acidic residues" evidence="3">
    <location>
        <begin position="743"/>
        <end position="752"/>
    </location>
</feature>
<dbReference type="InterPro" id="IPR056888">
    <property type="entry name" value="NET2A-D/KIP1-like_dom"/>
</dbReference>
<dbReference type="InterPro" id="IPR011684">
    <property type="entry name" value="NAB"/>
</dbReference>
<dbReference type="PROSITE" id="PS51774">
    <property type="entry name" value="NAB"/>
    <property type="match status" value="1"/>
</dbReference>
<feature type="compositionally biased region" description="Polar residues" evidence="3">
    <location>
        <begin position="1003"/>
        <end position="1015"/>
    </location>
</feature>
<feature type="region of interest" description="Disordered" evidence="3">
    <location>
        <begin position="494"/>
        <end position="595"/>
    </location>
</feature>
<feature type="region of interest" description="Disordered" evidence="3">
    <location>
        <begin position="992"/>
        <end position="1023"/>
    </location>
</feature>
<dbReference type="PANTHER" id="PTHR31631">
    <property type="entry name" value="PROTEIN NETWORKED 2D"/>
    <property type="match status" value="1"/>
</dbReference>
<evidence type="ECO:0000256" key="3">
    <source>
        <dbReference type="SAM" id="MobiDB-lite"/>
    </source>
</evidence>
<evidence type="ECO:0000256" key="2">
    <source>
        <dbReference type="SAM" id="Coils"/>
    </source>
</evidence>
<feature type="coiled-coil region" evidence="2">
    <location>
        <begin position="631"/>
        <end position="690"/>
    </location>
</feature>
<dbReference type="Proteomes" id="UP001177003">
    <property type="component" value="Chromosome 1"/>
</dbReference>
<feature type="compositionally biased region" description="Basic and acidic residues" evidence="3">
    <location>
        <begin position="541"/>
        <end position="576"/>
    </location>
</feature>
<proteinExistence type="predicted"/>
<evidence type="ECO:0000313" key="6">
    <source>
        <dbReference type="Proteomes" id="UP001177003"/>
    </source>
</evidence>
<evidence type="ECO:0000313" key="5">
    <source>
        <dbReference type="EMBL" id="CAI9266421.1"/>
    </source>
</evidence>
<dbReference type="Pfam" id="PF25014">
    <property type="entry name" value="NET2A"/>
    <property type="match status" value="1"/>
</dbReference>
<dbReference type="InterPro" id="IPR056889">
    <property type="entry name" value="NET2A-D/KIP1-like_C"/>
</dbReference>
<evidence type="ECO:0000256" key="1">
    <source>
        <dbReference type="ARBA" id="ARBA00023054"/>
    </source>
</evidence>
<dbReference type="Pfam" id="PF07765">
    <property type="entry name" value="KIP1"/>
    <property type="match status" value="1"/>
</dbReference>
<reference evidence="5" key="1">
    <citation type="submission" date="2023-04" db="EMBL/GenBank/DDBJ databases">
        <authorList>
            <person name="Vijverberg K."/>
            <person name="Xiong W."/>
            <person name="Schranz E."/>
        </authorList>
    </citation>
    <scope>NUCLEOTIDE SEQUENCE</scope>
</reference>
<accession>A0AA35V410</accession>
<dbReference type="PANTHER" id="PTHR31631:SF3">
    <property type="entry name" value="PROTEIN NETWORKED 2B"/>
    <property type="match status" value="1"/>
</dbReference>
<dbReference type="Pfam" id="PF24918">
    <property type="entry name" value="NET2A_C"/>
    <property type="match status" value="1"/>
</dbReference>
<evidence type="ECO:0000259" key="4">
    <source>
        <dbReference type="PROSITE" id="PS51774"/>
    </source>
</evidence>
<sequence length="1023" mass="119283">MLTRASRNAYSWWWASHIRTKQSKWLDQNLQDMEEKVEYIMKIITEDGDSFRVRAEQYYQKRPEIVNFVEDTFREYRALAERYDHLSKDLQSANRTIAVIFPERVQMSIDEEDDEDFTFSVEEHEKHPTGAPLPLPTSMLEAPKLNHLPKMENAVQAVLKKKKAPRKMMSKKGLIKIGVDEKAPVKSSGLSKDEALEEIDKLQKEILGFQTEKEFVKCSYENAISKFWEIETNITEMHAKISNLQDELEVRTVIEDNDAQTLMASSALKMCGETLANLKHKQNRVEKEATVEHKRVGDIRKKFEALMSSNNSNSDFKNMEQTSQQVKDKTTKIEEKQQNVENRDGNGQEGLIESQPKCNFDQKETETVEDRKLRIKEDILGKSEPVTISKVAEKIEKLVDKVIILEIDLASQTALVMRLRFENDDLHEQLQCLEHDNKNLVDDSNEMKMKIKRLEEQLEGIQSLDQKVKGQNVHLETRFDDASVNLDNASNELLIAEPDENPSDDEEKKEYDKISEVEEENDLEKKPNEDNDDFEGFVMKPNEDSHELEDSVKKKDMEMERGKELEQEQEKEKEQEQEQGQGQEQEQEQSLTKMVINEEHDIVVDVNGDQMGKEDQSNLKRKFSYEIEEREKMLLEEYKSTLRNYKELKKKLTETETKNRARLFKTAVEMKMLKNSNDSKDNEIRSLHEKLKLFETNLDKNIDFEVTKAQDSVIKEVETTEIDSTDEGAHEREEFDEKKEGDQDSNGDENLETEVKKDPDLNDGVDDPNEIREVEDEIRREIDEFRKESLELWLRFSTTYHQINRFQDTTNDLLKEIQEARDAKEGKEKKQEYGLGHAISKRHYHQNSSSFASDIRPIYRHLQDMLAEVTLWLESSEILEDDLQHRLISLCEIQNELANLTNDDSKSEKKARPLNDCQAAKFQGELLNMKQENNKVLDELRAACERVKMIHIEIEETLIKLDADLGKKKGSNSKSKVPFRSFLFGVKLRKKHRPSSLLRGMSHSLQRQYSKVQESPQKEKEAS</sequence>
<feature type="region of interest" description="Disordered" evidence="3">
    <location>
        <begin position="331"/>
        <end position="365"/>
    </location>
</feature>
<protein>
    <recommendedName>
        <fullName evidence="4">NAB domain-containing protein</fullName>
    </recommendedName>
</protein>
<feature type="coiled-coil region" evidence="2">
    <location>
        <begin position="185"/>
        <end position="212"/>
    </location>
</feature>
<organism evidence="5 6">
    <name type="scientific">Lactuca saligna</name>
    <name type="common">Willowleaf lettuce</name>
    <dbReference type="NCBI Taxonomy" id="75948"/>
    <lineage>
        <taxon>Eukaryota</taxon>
        <taxon>Viridiplantae</taxon>
        <taxon>Streptophyta</taxon>
        <taxon>Embryophyta</taxon>
        <taxon>Tracheophyta</taxon>
        <taxon>Spermatophyta</taxon>
        <taxon>Magnoliopsida</taxon>
        <taxon>eudicotyledons</taxon>
        <taxon>Gunneridae</taxon>
        <taxon>Pentapetalae</taxon>
        <taxon>asterids</taxon>
        <taxon>campanulids</taxon>
        <taxon>Asterales</taxon>
        <taxon>Asteraceae</taxon>
        <taxon>Cichorioideae</taxon>
        <taxon>Cichorieae</taxon>
        <taxon>Lactucinae</taxon>
        <taxon>Lactuca</taxon>
    </lineage>
</organism>
<feature type="domain" description="NAB" evidence="4">
    <location>
        <begin position="10"/>
        <end position="90"/>
    </location>
</feature>
<feature type="coiled-coil region" evidence="2">
    <location>
        <begin position="919"/>
        <end position="946"/>
    </location>
</feature>
<keyword evidence="1 2" id="KW-0175">Coiled coil</keyword>
<feature type="compositionally biased region" description="Basic and acidic residues" evidence="3">
    <location>
        <begin position="331"/>
        <end position="346"/>
    </location>
</feature>
<gene>
    <name evidence="5" type="ORF">LSALG_LOCUS6980</name>
</gene>
<name>A0AA35V410_LACSI</name>
<feature type="coiled-coil region" evidence="2">
    <location>
        <begin position="416"/>
        <end position="492"/>
    </location>
</feature>
<dbReference type="GO" id="GO:0003779">
    <property type="term" value="F:actin binding"/>
    <property type="evidence" value="ECO:0007669"/>
    <property type="project" value="InterPro"/>
</dbReference>
<dbReference type="AlphaFoldDB" id="A0AA35V410"/>